<feature type="compositionally biased region" description="Low complexity" evidence="1">
    <location>
        <begin position="55"/>
        <end position="65"/>
    </location>
</feature>
<name>A0ABY1M0S0_9BACL</name>
<sequence length="180" mass="18919">MAKMLRKTLVYGLLLATGVTLGMQLAESGTSSILGSGFQTGGTTAVMNGQSMTYPQSQQPQQSHQQLQQQIQQLQQQLQQYNNGWTAGSTPTWTTDQGNIVTQGTTGGYPQASGNGTAPSGTDGSNTTGSGQALQTPADLLMPPPSPPAIDRFADKAAHLLQQASQKSIHWVASWFGPGE</sequence>
<evidence type="ECO:0000313" key="3">
    <source>
        <dbReference type="Proteomes" id="UP000192939"/>
    </source>
</evidence>
<feature type="compositionally biased region" description="Low complexity" evidence="1">
    <location>
        <begin position="120"/>
        <end position="131"/>
    </location>
</feature>
<organism evidence="2 3">
    <name type="scientific">Paenibacillus barengoltzii J12</name>
    <dbReference type="NCBI Taxonomy" id="935846"/>
    <lineage>
        <taxon>Bacteria</taxon>
        <taxon>Bacillati</taxon>
        <taxon>Bacillota</taxon>
        <taxon>Bacilli</taxon>
        <taxon>Bacillales</taxon>
        <taxon>Paenibacillaceae</taxon>
        <taxon>Paenibacillus</taxon>
    </lineage>
</organism>
<keyword evidence="3" id="KW-1185">Reference proteome</keyword>
<dbReference type="RefSeq" id="WP_085279178.1">
    <property type="nucleotide sequence ID" value="NZ_FXAE01000026.1"/>
</dbReference>
<reference evidence="2 3" key="1">
    <citation type="submission" date="2017-04" db="EMBL/GenBank/DDBJ databases">
        <authorList>
            <person name="Varghese N."/>
            <person name="Submissions S."/>
        </authorList>
    </citation>
    <scope>NUCLEOTIDE SEQUENCE [LARGE SCALE GENOMIC DNA]</scope>
    <source>
        <strain evidence="2 3">J12</strain>
    </source>
</reference>
<accession>A0ABY1M0S0</accession>
<proteinExistence type="predicted"/>
<evidence type="ECO:0000256" key="1">
    <source>
        <dbReference type="SAM" id="MobiDB-lite"/>
    </source>
</evidence>
<dbReference type="EMBL" id="FXAE01000026">
    <property type="protein sequence ID" value="SMF35809.1"/>
    <property type="molecule type" value="Genomic_DNA"/>
</dbReference>
<comment type="caution">
    <text evidence="2">The sequence shown here is derived from an EMBL/GenBank/DDBJ whole genome shotgun (WGS) entry which is preliminary data.</text>
</comment>
<feature type="region of interest" description="Disordered" evidence="1">
    <location>
        <begin position="103"/>
        <end position="135"/>
    </location>
</feature>
<protein>
    <submittedName>
        <fullName evidence="2">Uncharacterized protein</fullName>
    </submittedName>
</protein>
<gene>
    <name evidence="2" type="ORF">SAMN02744124_02618</name>
</gene>
<feature type="region of interest" description="Disordered" evidence="1">
    <location>
        <begin position="46"/>
        <end position="65"/>
    </location>
</feature>
<dbReference type="Proteomes" id="UP000192939">
    <property type="component" value="Unassembled WGS sequence"/>
</dbReference>
<evidence type="ECO:0000313" key="2">
    <source>
        <dbReference type="EMBL" id="SMF35809.1"/>
    </source>
</evidence>